<dbReference type="EMBL" id="CAXAMM010029691">
    <property type="protein sequence ID" value="CAK9065158.1"/>
    <property type="molecule type" value="Genomic_DNA"/>
</dbReference>
<feature type="region of interest" description="Disordered" evidence="1">
    <location>
        <begin position="1250"/>
        <end position="1271"/>
    </location>
</feature>
<dbReference type="Gene3D" id="3.30.420.10">
    <property type="entry name" value="Ribonuclease H-like superfamily/Ribonuclease H"/>
    <property type="match status" value="1"/>
</dbReference>
<evidence type="ECO:0000313" key="3">
    <source>
        <dbReference type="Proteomes" id="UP001642464"/>
    </source>
</evidence>
<dbReference type="InterPro" id="IPR036397">
    <property type="entry name" value="RNaseH_sf"/>
</dbReference>
<sequence>MTENTKGESAIRRFSGDGNDPQKDYKLWKHWSRAYLAVQRANGTDEAVFGAMLFTMLDGTALRSFDAVNMDDLEQAGGHDLIYQVLDDRFPEEVVHDRLGEVLDRVFDLKVDRGESTSQYTGKAQAAFSAAEAEGVRLPSVARGYMLLRNARLPQDKKAVVMAAARQSYEELDIAAAVRTTYPEGLYSGRQGHHAAVVDAEAEDDDAGDIGDVLVAEDDEGLLGDDPIEEQDAVDVLLSWKQTRQNINKEKLSCGLNTGGLKRLEARVSFVNMVGGGSATSRTEDDEIDEVMRSWSDRPRDSWTVTETEVTRHHVNPRTSMFSPARTGCPVPVQQLSMARLTIMEHQDGTSDEQFTPNWKNSLEAHRKTDRPWKGKTIFYYLQGHGSTEEEERTDVNDEAFVRLLDAEDVAGVDIEPEEERPELINDEALFRLLDPEDALDREIYGSEYEAQCLGIDTEVDEITAAFFEAAGEEPSFREPGSSEDNEVAESRPQESMCALVHAAGFGILDTGCGRGLVGAKTLERHVDKLRTHGYDITELPEKMHTFRYGNGSADRTGRRVEMPVFVGGKELRVRLHVVPGDVPLLISKRLLKSLGAMIDLNANKLIMTKAGVAADIHEMKDNSYQINLLDLEPGEKLCSPEVDVTLVAVHQEESSQDDESEDTGVRCVFKAKDRKHWDWTIGEHRDLKGESRRRIEKAIHKLHINVGQSFLDLLERDGTTALDIPGEAHEQMGDVESQGWHFEETFRRVLDQMAPQDFVQWQECIDVTVAARNSLLRRAGHSPYQLVFGRDPECPGDDLCSEQPNPISNSAILEDAIAEYSSRARSIARQETLQQLDHRAARIALNSRPRPLREFRAGDEVAIWRRGFVPLKNEKPIGSWLETCEQQQHHCDPAVALSSTDEDQDFILCIDAEDQVSQGQQILPRPTLGEARTVGNVVLSDGLGHAEWLACHLAEAKHADFKLLTRREVLKEFKLQAIVDCKSIYDHLQNFASPGEKAQTADSESQVHFIRSYVDPMVKVPVEKISEEEIRSLFECMVSGCVLNGEEFQKHMQQSRSMCKARIPARDVNNKQFGGEDTLLTFTFTKTTKMIQIQGSATMLDRAEATLKKVLEAYGTVLRGGNVIPLPEGCQKWGAAIKESLDGGSVSSFLESQRAGAAGESKTEEPVKSELISKQSFVPEDEEFIAAVAELCNEGARRLHRYPAWRNKYLQFMLKEFNASTDQVLHLSELWEEMNEGETMEQWTFEEPMHAAAKPKARPDGYRPSTKKEF</sequence>
<name>A0ABP0NMY6_9DINO</name>
<feature type="region of interest" description="Disordered" evidence="1">
    <location>
        <begin position="472"/>
        <end position="491"/>
    </location>
</feature>
<dbReference type="Gene3D" id="2.40.70.10">
    <property type="entry name" value="Acid Proteases"/>
    <property type="match status" value="1"/>
</dbReference>
<evidence type="ECO:0000256" key="1">
    <source>
        <dbReference type="SAM" id="MobiDB-lite"/>
    </source>
</evidence>
<feature type="compositionally biased region" description="Basic and acidic residues" evidence="1">
    <location>
        <begin position="1258"/>
        <end position="1271"/>
    </location>
</feature>
<dbReference type="InterPro" id="IPR021109">
    <property type="entry name" value="Peptidase_aspartic_dom_sf"/>
</dbReference>
<protein>
    <submittedName>
        <fullName evidence="2">Copia protein</fullName>
    </submittedName>
</protein>
<keyword evidence="3" id="KW-1185">Reference proteome</keyword>
<evidence type="ECO:0000313" key="2">
    <source>
        <dbReference type="EMBL" id="CAK9065158.1"/>
    </source>
</evidence>
<gene>
    <name evidence="2" type="ORF">SCF082_LOCUS33411</name>
</gene>
<proteinExistence type="predicted"/>
<organism evidence="2 3">
    <name type="scientific">Durusdinium trenchii</name>
    <dbReference type="NCBI Taxonomy" id="1381693"/>
    <lineage>
        <taxon>Eukaryota</taxon>
        <taxon>Sar</taxon>
        <taxon>Alveolata</taxon>
        <taxon>Dinophyceae</taxon>
        <taxon>Suessiales</taxon>
        <taxon>Symbiodiniaceae</taxon>
        <taxon>Durusdinium</taxon>
    </lineage>
</organism>
<comment type="caution">
    <text evidence="2">The sequence shown here is derived from an EMBL/GenBank/DDBJ whole genome shotgun (WGS) entry which is preliminary data.</text>
</comment>
<accession>A0ABP0NMY6</accession>
<dbReference type="Proteomes" id="UP001642464">
    <property type="component" value="Unassembled WGS sequence"/>
</dbReference>
<reference evidence="2 3" key="1">
    <citation type="submission" date="2024-02" db="EMBL/GenBank/DDBJ databases">
        <authorList>
            <person name="Chen Y."/>
            <person name="Shah S."/>
            <person name="Dougan E. K."/>
            <person name="Thang M."/>
            <person name="Chan C."/>
        </authorList>
    </citation>
    <scope>NUCLEOTIDE SEQUENCE [LARGE SCALE GENOMIC DNA]</scope>
</reference>